<organism evidence="8 9">
    <name type="scientific">Cellulosimicrobium cellulans</name>
    <name type="common">Arthrobacter luteus</name>
    <dbReference type="NCBI Taxonomy" id="1710"/>
    <lineage>
        <taxon>Bacteria</taxon>
        <taxon>Bacillati</taxon>
        <taxon>Actinomycetota</taxon>
        <taxon>Actinomycetes</taxon>
        <taxon>Micrococcales</taxon>
        <taxon>Promicromonosporaceae</taxon>
        <taxon>Cellulosimicrobium</taxon>
    </lineage>
</organism>
<dbReference type="GO" id="GO:0004467">
    <property type="term" value="F:long-chain fatty acid-CoA ligase activity"/>
    <property type="evidence" value="ECO:0007669"/>
    <property type="project" value="TreeGrafter"/>
</dbReference>
<dbReference type="CDD" id="cd05907">
    <property type="entry name" value="VL_LC_FACS_like"/>
    <property type="match status" value="1"/>
</dbReference>
<dbReference type="Pfam" id="PF00501">
    <property type="entry name" value="AMP-binding"/>
    <property type="match status" value="1"/>
</dbReference>
<evidence type="ECO:0000256" key="4">
    <source>
        <dbReference type="ARBA" id="ARBA00023098"/>
    </source>
</evidence>
<feature type="region of interest" description="Disordered" evidence="6">
    <location>
        <begin position="1"/>
        <end position="25"/>
    </location>
</feature>
<dbReference type="AlphaFoldDB" id="A0A4Y4E0R4"/>
<reference evidence="8 9" key="1">
    <citation type="submission" date="2019-06" db="EMBL/GenBank/DDBJ databases">
        <title>Whole genome shotgun sequence of Cellulosimicrobium cellulans NBRC 15516.</title>
        <authorList>
            <person name="Hosoyama A."/>
            <person name="Uohara A."/>
            <person name="Ohji S."/>
            <person name="Ichikawa N."/>
        </authorList>
    </citation>
    <scope>NUCLEOTIDE SEQUENCE [LARGE SCALE GENOMIC DNA]</scope>
    <source>
        <strain evidence="8 9">NBRC 15516</strain>
    </source>
</reference>
<evidence type="ECO:0000256" key="1">
    <source>
        <dbReference type="ARBA" id="ARBA00006432"/>
    </source>
</evidence>
<accession>A0A4Y4E0R4</accession>
<evidence type="ECO:0000256" key="2">
    <source>
        <dbReference type="ARBA" id="ARBA00022598"/>
    </source>
</evidence>
<feature type="domain" description="AMP-dependent synthetase/ligase" evidence="7">
    <location>
        <begin position="55"/>
        <end position="441"/>
    </location>
</feature>
<dbReference type="SUPFAM" id="SSF56801">
    <property type="entry name" value="Acetyl-CoA synthetase-like"/>
    <property type="match status" value="1"/>
</dbReference>
<evidence type="ECO:0000313" key="8">
    <source>
        <dbReference type="EMBL" id="GED10926.1"/>
    </source>
</evidence>
<dbReference type="InterPro" id="IPR000873">
    <property type="entry name" value="AMP-dep_synth/lig_dom"/>
</dbReference>
<dbReference type="Proteomes" id="UP000316659">
    <property type="component" value="Unassembled WGS sequence"/>
</dbReference>
<keyword evidence="4" id="KW-0443">Lipid metabolism</keyword>
<dbReference type="PANTHER" id="PTHR43272">
    <property type="entry name" value="LONG-CHAIN-FATTY-ACID--COA LIGASE"/>
    <property type="match status" value="1"/>
</dbReference>
<evidence type="ECO:0000313" key="9">
    <source>
        <dbReference type="Proteomes" id="UP000316659"/>
    </source>
</evidence>
<evidence type="ECO:0000259" key="7">
    <source>
        <dbReference type="Pfam" id="PF00501"/>
    </source>
</evidence>
<dbReference type="InterPro" id="IPR042099">
    <property type="entry name" value="ANL_N_sf"/>
</dbReference>
<dbReference type="Gene3D" id="3.40.50.12780">
    <property type="entry name" value="N-terminal domain of ligase-like"/>
    <property type="match status" value="1"/>
</dbReference>
<evidence type="ECO:0000256" key="6">
    <source>
        <dbReference type="SAM" id="MobiDB-lite"/>
    </source>
</evidence>
<keyword evidence="3" id="KW-0276">Fatty acid metabolism</keyword>
<sequence length="620" mass="66611">MSRRPYLPSHSAESPMTEHASPSLVEVSPTATISTLLTDRVARGARATLVERRTTADGPWEPVTAQEFEADVVAVARGLVARGIEPGDHVAIMSRTRYEWTLLDFATWAVGAVPVPVYETSSAEQVHWICSDAAVRLAVVETASHAAEVASVRDRLPDLEDVLVVEEGAVDALRAAGADVPAEEIDRRRAAQRVDDLATVIYTSGSTGRPKGVELTHRNFVHLALNGRAGLAEILDSDGARTLLFLPLAHVFARFIQVVVVASNAVLAHSWDTKNLVADLGTFHPTFLLAVPRVFEKVYNTAEQKTGTGAKRKIFHWAAKVAITWSRALDTTGGPSFGLRVQHAVADRLVYSTLRAAMGGRLTYSISGGAPLGERLGHFYRGVGLRILEGYGLTETTAPTAVNLPGLTKIGTVGPAFPGTSLRIDEDGELLVQGDHVFRGYRNQPELTAEALQDGWFRTGDLGAFDDDGYLRITGRKKEIIVTAGGKNVAPAVLEDRLRAHPLVSQVVVVGDQRPFIGALVTLDAEMLPGWLSTHGLPTMDVDTAAQAPDVLAALDRAVAHANEAVSRAESIRKITVLTTDFTEQNGYLTPSLKVKRGLVIKDFADTIDTLYGAKVGADA</sequence>
<dbReference type="Pfam" id="PF23562">
    <property type="entry name" value="AMP-binding_C_3"/>
    <property type="match status" value="1"/>
</dbReference>
<dbReference type="InterPro" id="IPR020845">
    <property type="entry name" value="AMP-binding_CS"/>
</dbReference>
<protein>
    <recommendedName>
        <fullName evidence="5">Acyl-CoA synthetase</fullName>
    </recommendedName>
</protein>
<dbReference type="PROSITE" id="PS00455">
    <property type="entry name" value="AMP_BINDING"/>
    <property type="match status" value="1"/>
</dbReference>
<evidence type="ECO:0000256" key="3">
    <source>
        <dbReference type="ARBA" id="ARBA00022832"/>
    </source>
</evidence>
<keyword evidence="2 8" id="KW-0436">Ligase</keyword>
<comment type="caution">
    <text evidence="8">The sequence shown here is derived from an EMBL/GenBank/DDBJ whole genome shotgun (WGS) entry which is preliminary data.</text>
</comment>
<gene>
    <name evidence="8" type="ORF">CCE02nite_29250</name>
</gene>
<dbReference type="EMBL" id="BJNZ01000020">
    <property type="protein sequence ID" value="GED10926.1"/>
    <property type="molecule type" value="Genomic_DNA"/>
</dbReference>
<dbReference type="GO" id="GO:0016020">
    <property type="term" value="C:membrane"/>
    <property type="evidence" value="ECO:0007669"/>
    <property type="project" value="TreeGrafter"/>
</dbReference>
<name>A0A4Y4E0R4_CELCE</name>
<comment type="similarity">
    <text evidence="1">Belongs to the ATP-dependent AMP-binding enzyme family.</text>
</comment>
<evidence type="ECO:0000256" key="5">
    <source>
        <dbReference type="ARBA" id="ARBA00032875"/>
    </source>
</evidence>
<dbReference type="PANTHER" id="PTHR43272:SF32">
    <property type="entry name" value="AMP-DEPENDENT SYNTHETASE_LIGASE DOMAIN-CONTAINING PROTEIN"/>
    <property type="match status" value="1"/>
</dbReference>
<proteinExistence type="inferred from homology"/>